<dbReference type="PROSITE" id="PS51257">
    <property type="entry name" value="PROKAR_LIPOPROTEIN"/>
    <property type="match status" value="1"/>
</dbReference>
<protein>
    <submittedName>
        <fullName evidence="1">Uncharacterized protein</fullName>
    </submittedName>
</protein>
<dbReference type="AlphaFoldDB" id="A0A395JL14"/>
<name>A0A395JL14_9GAMM</name>
<dbReference type="OrthoDB" id="6226197at2"/>
<dbReference type="RefSeq" id="WP_147250994.1">
    <property type="nucleotide sequence ID" value="NZ_QNRT01000002.1"/>
</dbReference>
<dbReference type="Gene3D" id="2.60.40.2970">
    <property type="match status" value="1"/>
</dbReference>
<reference evidence="1 2" key="1">
    <citation type="submission" date="2018-06" db="EMBL/GenBank/DDBJ databases">
        <title>Genomic Encyclopedia of Type Strains, Phase IV (KMG-IV): sequencing the most valuable type-strain genomes for metagenomic binning, comparative biology and taxonomic classification.</title>
        <authorList>
            <person name="Goeker M."/>
        </authorList>
    </citation>
    <scope>NUCLEOTIDE SEQUENCE [LARGE SCALE GENOMIC DNA]</scope>
    <source>
        <strain evidence="1 2">DSM 24032</strain>
    </source>
</reference>
<sequence length="168" mass="18675">MLKRGFQWLVLSWTLLVLMACHSKTEAGLLLTMRVDQPALASGQVIIVSELVNQAGQSITFLPWNTPFDSAVTGDFLSVTQAGSDNARSPYIGMMVKRMAPTDSDYLTLAHQQSIENRLDITRAYAFCRNQHYVVDILNKNILQNNSSHDLELVPVKFDAGDAFPVCD</sequence>
<proteinExistence type="predicted"/>
<dbReference type="Proteomes" id="UP000253083">
    <property type="component" value="Unassembled WGS sequence"/>
</dbReference>
<organism evidence="1 2">
    <name type="scientific">Arenicella xantha</name>
    <dbReference type="NCBI Taxonomy" id="644221"/>
    <lineage>
        <taxon>Bacteria</taxon>
        <taxon>Pseudomonadati</taxon>
        <taxon>Pseudomonadota</taxon>
        <taxon>Gammaproteobacteria</taxon>
        <taxon>Arenicellales</taxon>
        <taxon>Arenicellaceae</taxon>
        <taxon>Arenicella</taxon>
    </lineage>
</organism>
<accession>A0A395JL14</accession>
<evidence type="ECO:0000313" key="2">
    <source>
        <dbReference type="Proteomes" id="UP000253083"/>
    </source>
</evidence>
<keyword evidence="2" id="KW-1185">Reference proteome</keyword>
<comment type="caution">
    <text evidence="1">The sequence shown here is derived from an EMBL/GenBank/DDBJ whole genome shotgun (WGS) entry which is preliminary data.</text>
</comment>
<dbReference type="InParanoid" id="A0A395JL14"/>
<evidence type="ECO:0000313" key="1">
    <source>
        <dbReference type="EMBL" id="RBP51483.1"/>
    </source>
</evidence>
<gene>
    <name evidence="1" type="ORF">DFR28_102913</name>
</gene>
<dbReference type="EMBL" id="QNRT01000002">
    <property type="protein sequence ID" value="RBP51483.1"/>
    <property type="molecule type" value="Genomic_DNA"/>
</dbReference>